<dbReference type="RefSeq" id="WP_179636844.1">
    <property type="nucleotide sequence ID" value="NZ_OBEK01000001.1"/>
</dbReference>
<dbReference type="AlphaFoldDB" id="A0A285N955"/>
<dbReference type="InterPro" id="IPR051678">
    <property type="entry name" value="AGP_Transferase"/>
</dbReference>
<dbReference type="InterPro" id="IPR011009">
    <property type="entry name" value="Kinase-like_dom_sf"/>
</dbReference>
<evidence type="ECO:0000313" key="3">
    <source>
        <dbReference type="Proteomes" id="UP000219356"/>
    </source>
</evidence>
<dbReference type="Gene3D" id="3.30.200.20">
    <property type="entry name" value="Phosphorylase Kinase, domain 1"/>
    <property type="match status" value="1"/>
</dbReference>
<keyword evidence="2" id="KW-0808">Transferase</keyword>
<dbReference type="GO" id="GO:0016740">
    <property type="term" value="F:transferase activity"/>
    <property type="evidence" value="ECO:0007669"/>
    <property type="project" value="UniProtKB-KW"/>
</dbReference>
<protein>
    <submittedName>
        <fullName evidence="2">Phosphotransferase enzyme family protein</fullName>
    </submittedName>
</protein>
<evidence type="ECO:0000259" key="1">
    <source>
        <dbReference type="Pfam" id="PF01636"/>
    </source>
</evidence>
<dbReference type="Pfam" id="PF01636">
    <property type="entry name" value="APH"/>
    <property type="match status" value="1"/>
</dbReference>
<organism evidence="2 3">
    <name type="scientific">Terribacillus aidingensis</name>
    <dbReference type="NCBI Taxonomy" id="586416"/>
    <lineage>
        <taxon>Bacteria</taxon>
        <taxon>Bacillati</taxon>
        <taxon>Bacillota</taxon>
        <taxon>Bacilli</taxon>
        <taxon>Bacillales</taxon>
        <taxon>Bacillaceae</taxon>
        <taxon>Terribacillus</taxon>
    </lineage>
</organism>
<sequence>MDVNNLSWLEVYVEEPIKHIETNDTGWDHQVYIINQRWILRVPRNKRRIPKEEGKLLKDLLAKTTVALPTWRVCTTADGREGMLYPYIPGRPIHARMSESDLKQAARQLGSFLTELHRVTVTYKLPRRDKTYYDRFLNQIRTFYPKLPAGAADYTEQLFNNYQPVCSTVVHGDLRPAHLLVEQPFRKLGVLDFSDMHIGDPAIDFAGTAQVSKEFMELVLENYKGEEKNVIRQRVTMLSKLSLYYQLLERGPASYVLAELERQITT</sequence>
<name>A0A285N955_9BACI</name>
<dbReference type="EMBL" id="OBEK01000001">
    <property type="protein sequence ID" value="SNZ05950.1"/>
    <property type="molecule type" value="Genomic_DNA"/>
</dbReference>
<accession>A0A285N955</accession>
<dbReference type="Gene3D" id="3.90.1200.10">
    <property type="match status" value="1"/>
</dbReference>
<feature type="domain" description="Aminoglycoside phosphotransferase" evidence="1">
    <location>
        <begin position="20"/>
        <end position="221"/>
    </location>
</feature>
<gene>
    <name evidence="2" type="ORF">SAMN05421503_1081</name>
</gene>
<dbReference type="PANTHER" id="PTHR21310">
    <property type="entry name" value="AMINOGLYCOSIDE PHOSPHOTRANSFERASE-RELATED-RELATED"/>
    <property type="match status" value="1"/>
</dbReference>
<evidence type="ECO:0000313" key="2">
    <source>
        <dbReference type="EMBL" id="SNZ05950.1"/>
    </source>
</evidence>
<proteinExistence type="predicted"/>
<reference evidence="3" key="1">
    <citation type="submission" date="2017-09" db="EMBL/GenBank/DDBJ databases">
        <authorList>
            <person name="Varghese N."/>
            <person name="Submissions S."/>
        </authorList>
    </citation>
    <scope>NUCLEOTIDE SEQUENCE [LARGE SCALE GENOMIC DNA]</scope>
    <source>
        <strain evidence="3">CGMCC 1.8913</strain>
    </source>
</reference>
<dbReference type="PANTHER" id="PTHR21310:SF15">
    <property type="entry name" value="AMINOGLYCOSIDE PHOSPHOTRANSFERASE DOMAIN-CONTAINING PROTEIN"/>
    <property type="match status" value="1"/>
</dbReference>
<keyword evidence="3" id="KW-1185">Reference proteome</keyword>
<dbReference type="Proteomes" id="UP000219356">
    <property type="component" value="Unassembled WGS sequence"/>
</dbReference>
<dbReference type="InterPro" id="IPR002575">
    <property type="entry name" value="Aminoglycoside_PTrfase"/>
</dbReference>
<dbReference type="SUPFAM" id="SSF56112">
    <property type="entry name" value="Protein kinase-like (PK-like)"/>
    <property type="match status" value="1"/>
</dbReference>